<accession>A0A2A2SBI2</accession>
<dbReference type="Gene3D" id="3.20.20.450">
    <property type="entry name" value="EAL domain"/>
    <property type="match status" value="1"/>
</dbReference>
<dbReference type="SUPFAM" id="SSF141868">
    <property type="entry name" value="EAL domain-like"/>
    <property type="match status" value="1"/>
</dbReference>
<name>A0A2A2SBI2_9SPHN</name>
<dbReference type="InterPro" id="IPR050706">
    <property type="entry name" value="Cyclic-di-GMP_PDE-like"/>
</dbReference>
<dbReference type="SMART" id="SM00065">
    <property type="entry name" value="GAF"/>
    <property type="match status" value="1"/>
</dbReference>
<reference evidence="3" key="1">
    <citation type="submission" date="2017-09" db="EMBL/GenBank/DDBJ databases">
        <authorList>
            <person name="Feng G."/>
            <person name="Zhu H."/>
        </authorList>
    </citation>
    <scope>NUCLEOTIDE SEQUENCE [LARGE SCALE GENOMIC DNA]</scope>
    <source>
        <strain evidence="3">1PNM-20</strain>
    </source>
</reference>
<dbReference type="EMBL" id="NSLI01000005">
    <property type="protein sequence ID" value="PAX06555.1"/>
    <property type="molecule type" value="Genomic_DNA"/>
</dbReference>
<dbReference type="Pfam" id="PF00563">
    <property type="entry name" value="EAL"/>
    <property type="match status" value="1"/>
</dbReference>
<keyword evidence="3" id="KW-1185">Reference proteome</keyword>
<dbReference type="SUPFAM" id="SSF55781">
    <property type="entry name" value="GAF domain-like"/>
    <property type="match status" value="1"/>
</dbReference>
<proteinExistence type="predicted"/>
<dbReference type="Proteomes" id="UP000218151">
    <property type="component" value="Unassembled WGS sequence"/>
</dbReference>
<dbReference type="SMART" id="SM00052">
    <property type="entry name" value="EAL"/>
    <property type="match status" value="1"/>
</dbReference>
<dbReference type="InterPro" id="IPR029016">
    <property type="entry name" value="GAF-like_dom_sf"/>
</dbReference>
<dbReference type="InterPro" id="IPR003018">
    <property type="entry name" value="GAF"/>
</dbReference>
<dbReference type="OrthoDB" id="1673646at2"/>
<dbReference type="Gene3D" id="3.30.450.40">
    <property type="match status" value="1"/>
</dbReference>
<dbReference type="PANTHER" id="PTHR33121">
    <property type="entry name" value="CYCLIC DI-GMP PHOSPHODIESTERASE PDEF"/>
    <property type="match status" value="1"/>
</dbReference>
<dbReference type="CDD" id="cd01948">
    <property type="entry name" value="EAL"/>
    <property type="match status" value="1"/>
</dbReference>
<evidence type="ECO:0000313" key="3">
    <source>
        <dbReference type="Proteomes" id="UP000218151"/>
    </source>
</evidence>
<dbReference type="InterPro" id="IPR035919">
    <property type="entry name" value="EAL_sf"/>
</dbReference>
<organism evidence="2 3">
    <name type="scientific">Sphingomonas lenta</name>
    <dbReference type="NCBI Taxonomy" id="1141887"/>
    <lineage>
        <taxon>Bacteria</taxon>
        <taxon>Pseudomonadati</taxon>
        <taxon>Pseudomonadota</taxon>
        <taxon>Alphaproteobacteria</taxon>
        <taxon>Sphingomonadales</taxon>
        <taxon>Sphingomonadaceae</taxon>
        <taxon>Sphingomonas</taxon>
    </lineage>
</organism>
<feature type="domain" description="EAL" evidence="1">
    <location>
        <begin position="176"/>
        <end position="411"/>
    </location>
</feature>
<dbReference type="PANTHER" id="PTHR33121:SF70">
    <property type="entry name" value="SIGNALING PROTEIN YKOW"/>
    <property type="match status" value="1"/>
</dbReference>
<gene>
    <name evidence="2" type="ORF">CKY28_15490</name>
</gene>
<dbReference type="Pfam" id="PF01590">
    <property type="entry name" value="GAF"/>
    <property type="match status" value="1"/>
</dbReference>
<sequence length="411" mass="44755">MGVRNRSRGPPMLMSKITPAVPPAIPMPVVATIEQILRAVREHLRMKVAFVSEFLHGRRHFRHVDADEGTRCIEVGGSDPLEESYCHWVAEGALPGLIRDPAEHPFTAGLPATAALPVGAHLSVPIRLRDGRVYGTFCCFAFQPDQALTDRDLATMEAFAQLAAERIQQDVDADERREAKRALVGAVLRDRAIRMTFQPAFRLDGSGVAFAEALARFRARLYRTPDQWFATAAEVGLGRELEMLAVRTALDGCGVLPPEIPVSINASPDTIVHREFADALGGSALDRLIVEITEHEAVRRYAELNEALAPLRARGLRVAVDDMGAGHSNFRHVLQIRPEIVKLDIGLVRDVDADAAKRALLSALTGFARGIDAELVAEGVETEGELRALKALGIGTAQGFLFGPPVDPWEA</sequence>
<dbReference type="InterPro" id="IPR001633">
    <property type="entry name" value="EAL_dom"/>
</dbReference>
<protein>
    <submittedName>
        <fullName evidence="2">Diguanylate phosphodiesterase</fullName>
    </submittedName>
</protein>
<comment type="caution">
    <text evidence="2">The sequence shown here is derived from an EMBL/GenBank/DDBJ whole genome shotgun (WGS) entry which is preliminary data.</text>
</comment>
<dbReference type="AlphaFoldDB" id="A0A2A2SBI2"/>
<evidence type="ECO:0000259" key="1">
    <source>
        <dbReference type="PROSITE" id="PS50883"/>
    </source>
</evidence>
<evidence type="ECO:0000313" key="2">
    <source>
        <dbReference type="EMBL" id="PAX06555.1"/>
    </source>
</evidence>
<dbReference type="PROSITE" id="PS50883">
    <property type="entry name" value="EAL"/>
    <property type="match status" value="1"/>
</dbReference>
<dbReference type="GO" id="GO:0071111">
    <property type="term" value="F:cyclic-guanylate-specific phosphodiesterase activity"/>
    <property type="evidence" value="ECO:0007669"/>
    <property type="project" value="InterPro"/>
</dbReference>